<proteinExistence type="predicted"/>
<dbReference type="AlphaFoldDB" id="A0AAV7T9X6"/>
<reference evidence="2" key="1">
    <citation type="journal article" date="2022" name="bioRxiv">
        <title>Sequencing and chromosome-scale assembly of the giantPleurodeles waltlgenome.</title>
        <authorList>
            <person name="Brown T."/>
            <person name="Elewa A."/>
            <person name="Iarovenko S."/>
            <person name="Subramanian E."/>
            <person name="Araus A.J."/>
            <person name="Petzold A."/>
            <person name="Susuki M."/>
            <person name="Suzuki K.-i.T."/>
            <person name="Hayashi T."/>
            <person name="Toyoda A."/>
            <person name="Oliveira C."/>
            <person name="Osipova E."/>
            <person name="Leigh N.D."/>
            <person name="Simon A."/>
            <person name="Yun M.H."/>
        </authorList>
    </citation>
    <scope>NUCLEOTIDE SEQUENCE</scope>
    <source>
        <strain evidence="2">20211129_DDA</strain>
        <tissue evidence="2">Liver</tissue>
    </source>
</reference>
<evidence type="ECO:0000256" key="1">
    <source>
        <dbReference type="SAM" id="MobiDB-lite"/>
    </source>
</evidence>
<dbReference type="Proteomes" id="UP001066276">
    <property type="component" value="Chromosome 4_1"/>
</dbReference>
<organism evidence="2 3">
    <name type="scientific">Pleurodeles waltl</name>
    <name type="common">Iberian ribbed newt</name>
    <dbReference type="NCBI Taxonomy" id="8319"/>
    <lineage>
        <taxon>Eukaryota</taxon>
        <taxon>Metazoa</taxon>
        <taxon>Chordata</taxon>
        <taxon>Craniata</taxon>
        <taxon>Vertebrata</taxon>
        <taxon>Euteleostomi</taxon>
        <taxon>Amphibia</taxon>
        <taxon>Batrachia</taxon>
        <taxon>Caudata</taxon>
        <taxon>Salamandroidea</taxon>
        <taxon>Salamandridae</taxon>
        <taxon>Pleurodelinae</taxon>
        <taxon>Pleurodeles</taxon>
    </lineage>
</organism>
<evidence type="ECO:0000313" key="3">
    <source>
        <dbReference type="Proteomes" id="UP001066276"/>
    </source>
</evidence>
<name>A0AAV7T9X6_PLEWA</name>
<dbReference type="EMBL" id="JANPWB010000007">
    <property type="protein sequence ID" value="KAJ1173292.1"/>
    <property type="molecule type" value="Genomic_DNA"/>
</dbReference>
<keyword evidence="3" id="KW-1185">Reference proteome</keyword>
<feature type="region of interest" description="Disordered" evidence="1">
    <location>
        <begin position="1"/>
        <end position="52"/>
    </location>
</feature>
<feature type="compositionally biased region" description="Acidic residues" evidence="1">
    <location>
        <begin position="37"/>
        <end position="51"/>
    </location>
</feature>
<evidence type="ECO:0000313" key="2">
    <source>
        <dbReference type="EMBL" id="KAJ1173292.1"/>
    </source>
</evidence>
<protein>
    <submittedName>
        <fullName evidence="2">Uncharacterized protein</fullName>
    </submittedName>
</protein>
<gene>
    <name evidence="2" type="ORF">NDU88_005128</name>
</gene>
<feature type="compositionally biased region" description="Low complexity" evidence="1">
    <location>
        <begin position="13"/>
        <end position="25"/>
    </location>
</feature>
<accession>A0AAV7T9X6</accession>
<comment type="caution">
    <text evidence="2">The sequence shown here is derived from an EMBL/GenBank/DDBJ whole genome shotgun (WGS) entry which is preliminary data.</text>
</comment>
<sequence>MRVVGSIQRGGLSRSSASSKSQKSKTINIVQPAVVTGEDDDLDDDKEDEETALSKRVEKNDKLSRKRRGKKRDIRIGDHDLVRNRRSGSTFLLLFEKDPWVVSAIKGTMITAKRNQETITRNISFFKTFRMASGGMEMDQISSQTSLVDNGDEASVDFCDHRSLLPSPGMVVDESLRACRGCADVQGSKVIPSSN</sequence>